<dbReference type="RefSeq" id="WP_083031427.1">
    <property type="nucleotide sequence ID" value="NZ_AP022618.1"/>
</dbReference>
<dbReference type="PANTHER" id="PTHR41287">
    <property type="match status" value="1"/>
</dbReference>
<dbReference type="EMBL" id="MVHS01000029">
    <property type="protein sequence ID" value="ORA69752.1"/>
    <property type="molecule type" value="Genomic_DNA"/>
</dbReference>
<dbReference type="OrthoDB" id="3197057at2"/>
<dbReference type="InterPro" id="IPR005021">
    <property type="entry name" value="Terminase_largesu-like"/>
</dbReference>
<dbReference type="PANTHER" id="PTHR41287:SF1">
    <property type="entry name" value="PROTEIN YMFN"/>
    <property type="match status" value="1"/>
</dbReference>
<reference evidence="1 2" key="1">
    <citation type="submission" date="2016-12" db="EMBL/GenBank/DDBJ databases">
        <title>The new phylogeny of genus Mycobacterium.</title>
        <authorList>
            <person name="Tortoli E."/>
            <person name="Trovato A."/>
            <person name="Cirillo D.M."/>
        </authorList>
    </citation>
    <scope>NUCLEOTIDE SEQUENCE [LARGE SCALE GENOMIC DNA]</scope>
    <source>
        <strain evidence="1 2">DSM 45130</strain>
    </source>
</reference>
<name>A0A1X0DC45_9MYCO</name>
<dbReference type="Gene3D" id="3.40.50.300">
    <property type="entry name" value="P-loop containing nucleotide triphosphate hydrolases"/>
    <property type="match status" value="1"/>
</dbReference>
<dbReference type="Gene3D" id="3.30.420.240">
    <property type="match status" value="1"/>
</dbReference>
<sequence>MSRPKLLDSTRLPFRSTKSGTARFAAWVERFIRVPKGTGAGKPMKLRDWQLDLVGSVMDAETQPRIAGWCLPRGQGKSTLCAVYALYALLEGDIGTSVIVAAVDERQAGIVFGIAARMVALHPELEKRVQVFKERIETGRGGTFQCLPASPASLEGLDYHLAICDEIGRILPETWEVVALAQGKQERSTLIGIGTPSTNTDSVLARLRAYSIEHPEDTSQVYKEFSAAGFEDHSPGCEHCWELANPALDDFLHRDALRALLPPKMTEAHFRRARLCQPIDVNETPFLESAVWDGLAVAGAIPDGADVVLALDGSLKDDSTALVVGTVAGVPHFDTLGVWEKPPDNDEWRVPVLDVEQAIREACKRWRVREVAFDPYLWTRSAQALAVEGIPMVEFRQSPSRQTAATTDLYSDAVNGRLTHSGDADLRRHVLNATVLDTGTGLRLAKTSRSKRAGKIDLCTALMMAHSRASWLASQKPKRKRAWSFAA</sequence>
<proteinExistence type="predicted"/>
<accession>A0A1X0DC45</accession>
<dbReference type="InterPro" id="IPR027417">
    <property type="entry name" value="P-loop_NTPase"/>
</dbReference>
<dbReference type="InterPro" id="IPR046461">
    <property type="entry name" value="TerL_ATPase"/>
</dbReference>
<keyword evidence="2" id="KW-1185">Reference proteome</keyword>
<evidence type="ECO:0000313" key="2">
    <source>
        <dbReference type="Proteomes" id="UP000192801"/>
    </source>
</evidence>
<evidence type="ECO:0000313" key="1">
    <source>
        <dbReference type="EMBL" id="ORA69752.1"/>
    </source>
</evidence>
<protein>
    <submittedName>
        <fullName evidence="1">Terminase</fullName>
    </submittedName>
</protein>
<gene>
    <name evidence="1" type="ORF">BST26_12850</name>
</gene>
<dbReference type="AlphaFoldDB" id="A0A1X0DC45"/>
<organism evidence="1 2">
    <name type="scientific">Mycolicibacterium insubricum</name>
    <dbReference type="NCBI Taxonomy" id="444597"/>
    <lineage>
        <taxon>Bacteria</taxon>
        <taxon>Bacillati</taxon>
        <taxon>Actinomycetota</taxon>
        <taxon>Actinomycetes</taxon>
        <taxon>Mycobacteriales</taxon>
        <taxon>Mycobacteriaceae</taxon>
        <taxon>Mycolicibacterium</taxon>
    </lineage>
</organism>
<dbReference type="SUPFAM" id="SSF52540">
    <property type="entry name" value="P-loop containing nucleoside triphosphate hydrolases"/>
    <property type="match status" value="1"/>
</dbReference>
<dbReference type="Pfam" id="PF03354">
    <property type="entry name" value="TerL_ATPase"/>
    <property type="match status" value="1"/>
</dbReference>
<comment type="caution">
    <text evidence="1">The sequence shown here is derived from an EMBL/GenBank/DDBJ whole genome shotgun (WGS) entry which is preliminary data.</text>
</comment>
<dbReference type="STRING" id="444597.BST26_12850"/>
<dbReference type="Proteomes" id="UP000192801">
    <property type="component" value="Unassembled WGS sequence"/>
</dbReference>